<evidence type="ECO:0000256" key="3">
    <source>
        <dbReference type="ARBA" id="ARBA00022598"/>
    </source>
</evidence>
<dbReference type="GO" id="GO:0004356">
    <property type="term" value="F:glutamine synthetase activity"/>
    <property type="evidence" value="ECO:0007669"/>
    <property type="project" value="InterPro"/>
</dbReference>
<reference evidence="9" key="1">
    <citation type="journal article" date="2020" name="Microb. Genom.">
        <title>Genetic diversity of clinical and environmental Mucorales isolates obtained from an investigation of mucormycosis cases among solid organ transplant recipients.</title>
        <authorList>
            <person name="Nguyen M.H."/>
            <person name="Kaul D."/>
            <person name="Muto C."/>
            <person name="Cheng S.J."/>
            <person name="Richter R.A."/>
            <person name="Bruno V.M."/>
            <person name="Liu G."/>
            <person name="Beyhan S."/>
            <person name="Sundermann A.J."/>
            <person name="Mounaud S."/>
            <person name="Pasculle A.W."/>
            <person name="Nierman W.C."/>
            <person name="Driscoll E."/>
            <person name="Cumbie R."/>
            <person name="Clancy C.J."/>
            <person name="Dupont C.L."/>
        </authorList>
    </citation>
    <scope>NUCLEOTIDE SEQUENCE</scope>
    <source>
        <strain evidence="9">GL11</strain>
    </source>
</reference>
<sequence length="460" mass="52068">MTELTYDNIEQVLEHDDKVKVVMVDMDGVLRGKILHKEKFLKSVKSGYGVCTALLGWDVQDHLYSLPNDYSGSRCSFNDMTAKIDLATFRRIPWEDNVPLFLINFHDPITGNPVACCPRNVLKSAVDDFEKEMGMTPYCGVEFEFYCFKESIESLIEKGHANPKPITVGTSGYSILRPLENQEFYYNMFDWLKKFKIDLEGWHSEYGPGLFEAAVMYKEAKEMGDRCTLFKTAAKQIAKKHGILASFMAKPHQQYPGTSGHIHISVKNKQGENIFGIGEPSHIPNMTKNMVWFLAGLLRGLPSILPLLAPTINSYKRLVENFWAPTTVSWGIESRNCAVRVLVPPYNSPESAQLELRVPGADMNPHLAIAAVVRCGYWGIKTQQELPHGPSQTAEEAASCPRLARTLQEATAAMDAKDSVARKVLGDEFVDHYVISRKHEWNVWQNAVTDYELKRYMEFI</sequence>
<dbReference type="Proteomes" id="UP000716291">
    <property type="component" value="Unassembled WGS sequence"/>
</dbReference>
<dbReference type="Pfam" id="PF00120">
    <property type="entry name" value="Gln-synt_C"/>
    <property type="match status" value="1"/>
</dbReference>
<dbReference type="Gene3D" id="3.30.590.10">
    <property type="entry name" value="Glutamine synthetase/guanido kinase, catalytic domain"/>
    <property type="match status" value="1"/>
</dbReference>
<evidence type="ECO:0000256" key="6">
    <source>
        <dbReference type="PROSITE-ProRule" id="PRU01331"/>
    </source>
</evidence>
<accession>A0A9P6XGL5</accession>
<comment type="similarity">
    <text evidence="1 6 7">Belongs to the glutamine synthetase family.</text>
</comment>
<evidence type="ECO:0000256" key="5">
    <source>
        <dbReference type="ARBA" id="ARBA00022840"/>
    </source>
</evidence>
<gene>
    <name evidence="9" type="ORF">G6F64_002415</name>
</gene>
<dbReference type="GO" id="GO:0006576">
    <property type="term" value="P:biogenic amine metabolic process"/>
    <property type="evidence" value="ECO:0007669"/>
    <property type="project" value="UniProtKB-ARBA"/>
</dbReference>
<organism evidence="9 10">
    <name type="scientific">Rhizopus oryzae</name>
    <name type="common">Mucormycosis agent</name>
    <name type="synonym">Rhizopus arrhizus var. delemar</name>
    <dbReference type="NCBI Taxonomy" id="64495"/>
    <lineage>
        <taxon>Eukaryota</taxon>
        <taxon>Fungi</taxon>
        <taxon>Fungi incertae sedis</taxon>
        <taxon>Mucoromycota</taxon>
        <taxon>Mucoromycotina</taxon>
        <taxon>Mucoromycetes</taxon>
        <taxon>Mucorales</taxon>
        <taxon>Mucorineae</taxon>
        <taxon>Rhizopodaceae</taxon>
        <taxon>Rhizopus</taxon>
    </lineage>
</organism>
<dbReference type="SMART" id="SM01230">
    <property type="entry name" value="Gln-synt_C"/>
    <property type="match status" value="1"/>
</dbReference>
<evidence type="ECO:0000256" key="1">
    <source>
        <dbReference type="ARBA" id="ARBA00009897"/>
    </source>
</evidence>
<dbReference type="GO" id="GO:0005524">
    <property type="term" value="F:ATP binding"/>
    <property type="evidence" value="ECO:0007669"/>
    <property type="project" value="UniProtKB-KW"/>
</dbReference>
<name>A0A9P6XGL5_RHIOR</name>
<evidence type="ECO:0000256" key="4">
    <source>
        <dbReference type="ARBA" id="ARBA00022741"/>
    </source>
</evidence>
<dbReference type="EMBL" id="JAANQT010000209">
    <property type="protein sequence ID" value="KAG1313233.1"/>
    <property type="molecule type" value="Genomic_DNA"/>
</dbReference>
<protein>
    <recommendedName>
        <fullName evidence="2">Glutamine synthetase</fullName>
    </recommendedName>
</protein>
<keyword evidence="4" id="KW-0547">Nucleotide-binding</keyword>
<proteinExistence type="inferred from homology"/>
<dbReference type="PANTHER" id="PTHR43785:SF12">
    <property type="entry name" value="TYPE-1 GLUTAMINE SYNTHETASE 2"/>
    <property type="match status" value="1"/>
</dbReference>
<dbReference type="GO" id="GO:0006542">
    <property type="term" value="P:glutamine biosynthetic process"/>
    <property type="evidence" value="ECO:0007669"/>
    <property type="project" value="InterPro"/>
</dbReference>
<dbReference type="InterPro" id="IPR014746">
    <property type="entry name" value="Gln_synth/guanido_kin_cat_dom"/>
</dbReference>
<keyword evidence="5" id="KW-0067">ATP-binding</keyword>
<dbReference type="InterPro" id="IPR008146">
    <property type="entry name" value="Gln_synth_cat_dom"/>
</dbReference>
<evidence type="ECO:0000313" key="9">
    <source>
        <dbReference type="EMBL" id="KAG1313233.1"/>
    </source>
</evidence>
<keyword evidence="10" id="KW-1185">Reference proteome</keyword>
<dbReference type="SUPFAM" id="SSF55931">
    <property type="entry name" value="Glutamine synthetase/guanido kinase"/>
    <property type="match status" value="1"/>
</dbReference>
<dbReference type="PROSITE" id="PS51987">
    <property type="entry name" value="GS_CATALYTIC"/>
    <property type="match status" value="1"/>
</dbReference>
<dbReference type="Gene3D" id="3.10.20.70">
    <property type="entry name" value="Glutamine synthetase, N-terminal domain"/>
    <property type="match status" value="1"/>
</dbReference>
<dbReference type="InterPro" id="IPR036651">
    <property type="entry name" value="Gln_synt_N_sf"/>
</dbReference>
<dbReference type="AlphaFoldDB" id="A0A9P6XGL5"/>
<comment type="caution">
    <text evidence="9">The sequence shown here is derived from an EMBL/GenBank/DDBJ whole genome shotgun (WGS) entry which is preliminary data.</text>
</comment>
<dbReference type="PANTHER" id="PTHR43785">
    <property type="entry name" value="GAMMA-GLUTAMYLPUTRESCINE SYNTHETASE"/>
    <property type="match status" value="1"/>
</dbReference>
<evidence type="ECO:0000259" key="8">
    <source>
        <dbReference type="PROSITE" id="PS51987"/>
    </source>
</evidence>
<evidence type="ECO:0000256" key="2">
    <source>
        <dbReference type="ARBA" id="ARBA00021364"/>
    </source>
</evidence>
<feature type="domain" description="GS catalytic" evidence="8">
    <location>
        <begin position="118"/>
        <end position="460"/>
    </location>
</feature>
<dbReference type="SUPFAM" id="SSF54368">
    <property type="entry name" value="Glutamine synthetase, N-terminal domain"/>
    <property type="match status" value="1"/>
</dbReference>
<evidence type="ECO:0000256" key="7">
    <source>
        <dbReference type="RuleBase" id="RU000384"/>
    </source>
</evidence>
<dbReference type="FunFam" id="3.30.590.10:FF:000005">
    <property type="entry name" value="Probable glutamine synthetase"/>
    <property type="match status" value="1"/>
</dbReference>
<evidence type="ECO:0000313" key="10">
    <source>
        <dbReference type="Proteomes" id="UP000716291"/>
    </source>
</evidence>
<keyword evidence="3" id="KW-0436">Ligase</keyword>